<evidence type="ECO:0000256" key="2">
    <source>
        <dbReference type="ARBA" id="ARBA00022695"/>
    </source>
</evidence>
<sequence length="149" mass="17500">MQKQSVYIREFYAITEALAKFRHYLLGHKFIIKTDQKSWKALLEQQLQTLEQQQWLPKFLGYDFTIQYKPGKENIPADALSRSCLMAWSESNFKWLEQIAQMTIADAKLNKSLLQHTQGILPAHKFVVKDGIVFKRGRLMIPADMRLRN</sequence>
<evidence type="ECO:0000256" key="6">
    <source>
        <dbReference type="ARBA" id="ARBA00022918"/>
    </source>
</evidence>
<keyword evidence="4" id="KW-0255">Endonuclease</keyword>
<evidence type="ECO:0000256" key="4">
    <source>
        <dbReference type="ARBA" id="ARBA00022759"/>
    </source>
</evidence>
<evidence type="ECO:0000313" key="8">
    <source>
        <dbReference type="EMBL" id="WVY92115.1"/>
    </source>
</evidence>
<dbReference type="GO" id="GO:0016787">
    <property type="term" value="F:hydrolase activity"/>
    <property type="evidence" value="ECO:0007669"/>
    <property type="project" value="UniProtKB-KW"/>
</dbReference>
<dbReference type="PANTHER" id="PTHR34072:SF50">
    <property type="entry name" value="NUCLEOTIDYLTRANSFERASE, RIBONUCLEASE H"/>
    <property type="match status" value="1"/>
</dbReference>
<accession>A0AAQ3MJQ0</accession>
<dbReference type="EMBL" id="CP144690">
    <property type="protein sequence ID" value="WVY92115.1"/>
    <property type="molecule type" value="Genomic_DNA"/>
</dbReference>
<dbReference type="GO" id="GO:0003964">
    <property type="term" value="F:RNA-directed DNA polymerase activity"/>
    <property type="evidence" value="ECO:0007669"/>
    <property type="project" value="UniProtKB-KW"/>
</dbReference>
<dbReference type="InterPro" id="IPR043502">
    <property type="entry name" value="DNA/RNA_pol_sf"/>
</dbReference>
<dbReference type="AlphaFoldDB" id="A0AAQ3MJQ0"/>
<feature type="domain" description="Reverse transcriptase RNase H-like" evidence="7">
    <location>
        <begin position="4"/>
        <end position="60"/>
    </location>
</feature>
<evidence type="ECO:0000256" key="3">
    <source>
        <dbReference type="ARBA" id="ARBA00022722"/>
    </source>
</evidence>
<dbReference type="InterPro" id="IPR041373">
    <property type="entry name" value="RT_RNaseH"/>
</dbReference>
<dbReference type="Proteomes" id="UP001374535">
    <property type="component" value="Chromosome 11"/>
</dbReference>
<keyword evidence="2" id="KW-0548">Nucleotidyltransferase</keyword>
<name>A0AAQ3MJQ0_VIGMU</name>
<gene>
    <name evidence="8" type="ORF">V8G54_037629</name>
</gene>
<evidence type="ECO:0000256" key="5">
    <source>
        <dbReference type="ARBA" id="ARBA00022801"/>
    </source>
</evidence>
<reference evidence="8 9" key="1">
    <citation type="journal article" date="2023" name="Life. Sci Alliance">
        <title>Evolutionary insights into 3D genome organization and epigenetic landscape of Vigna mungo.</title>
        <authorList>
            <person name="Junaid A."/>
            <person name="Singh B."/>
            <person name="Bhatia S."/>
        </authorList>
    </citation>
    <scope>NUCLEOTIDE SEQUENCE [LARGE SCALE GENOMIC DNA]</scope>
    <source>
        <strain evidence="8">Urdbean</strain>
    </source>
</reference>
<dbReference type="PANTHER" id="PTHR34072">
    <property type="entry name" value="ENZYMATIC POLYPROTEIN-RELATED"/>
    <property type="match status" value="1"/>
</dbReference>
<keyword evidence="5" id="KW-0378">Hydrolase</keyword>
<keyword evidence="6" id="KW-0695">RNA-directed DNA polymerase</keyword>
<keyword evidence="9" id="KW-1185">Reference proteome</keyword>
<keyword evidence="3" id="KW-0540">Nuclease</keyword>
<dbReference type="GO" id="GO:0004519">
    <property type="term" value="F:endonuclease activity"/>
    <property type="evidence" value="ECO:0007669"/>
    <property type="project" value="UniProtKB-KW"/>
</dbReference>
<evidence type="ECO:0000313" key="9">
    <source>
        <dbReference type="Proteomes" id="UP001374535"/>
    </source>
</evidence>
<evidence type="ECO:0000256" key="1">
    <source>
        <dbReference type="ARBA" id="ARBA00022679"/>
    </source>
</evidence>
<dbReference type="Pfam" id="PF17917">
    <property type="entry name" value="RT_RNaseH"/>
    <property type="match status" value="1"/>
</dbReference>
<organism evidence="8 9">
    <name type="scientific">Vigna mungo</name>
    <name type="common">Black gram</name>
    <name type="synonym">Phaseolus mungo</name>
    <dbReference type="NCBI Taxonomy" id="3915"/>
    <lineage>
        <taxon>Eukaryota</taxon>
        <taxon>Viridiplantae</taxon>
        <taxon>Streptophyta</taxon>
        <taxon>Embryophyta</taxon>
        <taxon>Tracheophyta</taxon>
        <taxon>Spermatophyta</taxon>
        <taxon>Magnoliopsida</taxon>
        <taxon>eudicotyledons</taxon>
        <taxon>Gunneridae</taxon>
        <taxon>Pentapetalae</taxon>
        <taxon>rosids</taxon>
        <taxon>fabids</taxon>
        <taxon>Fabales</taxon>
        <taxon>Fabaceae</taxon>
        <taxon>Papilionoideae</taxon>
        <taxon>50 kb inversion clade</taxon>
        <taxon>NPAAA clade</taxon>
        <taxon>indigoferoid/millettioid clade</taxon>
        <taxon>Phaseoleae</taxon>
        <taxon>Vigna</taxon>
    </lineage>
</organism>
<dbReference type="SUPFAM" id="SSF56672">
    <property type="entry name" value="DNA/RNA polymerases"/>
    <property type="match status" value="1"/>
</dbReference>
<protein>
    <recommendedName>
        <fullName evidence="7">Reverse transcriptase RNase H-like domain-containing protein</fullName>
    </recommendedName>
</protein>
<proteinExistence type="predicted"/>
<evidence type="ECO:0000259" key="7">
    <source>
        <dbReference type="Pfam" id="PF17917"/>
    </source>
</evidence>
<keyword evidence="1" id="KW-0808">Transferase</keyword>